<evidence type="ECO:0000259" key="3">
    <source>
        <dbReference type="Pfam" id="PF03428"/>
    </source>
</evidence>
<evidence type="ECO:0000313" key="6">
    <source>
        <dbReference type="Proteomes" id="UP000305041"/>
    </source>
</evidence>
<evidence type="ECO:0000256" key="2">
    <source>
        <dbReference type="SAM" id="MobiDB-lite"/>
    </source>
</evidence>
<dbReference type="InterPro" id="IPR021760">
    <property type="entry name" value="RepC_C"/>
</dbReference>
<dbReference type="InterPro" id="IPR005090">
    <property type="entry name" value="RepC_N"/>
</dbReference>
<dbReference type="EMBL" id="VAUA01000015">
    <property type="protein sequence ID" value="TLP55512.1"/>
    <property type="molecule type" value="Genomic_DNA"/>
</dbReference>
<dbReference type="SUPFAM" id="SSF46785">
    <property type="entry name" value="Winged helix' DNA-binding domain"/>
    <property type="match status" value="1"/>
</dbReference>
<keyword evidence="1" id="KW-0175">Coiled coil</keyword>
<protein>
    <submittedName>
        <fullName evidence="5">Replication initiation protein</fullName>
    </submittedName>
</protein>
<gene>
    <name evidence="5" type="ORF">FEE96_22610</name>
</gene>
<dbReference type="Pfam" id="PF11800">
    <property type="entry name" value="RP-C_C"/>
    <property type="match status" value="1"/>
</dbReference>
<dbReference type="Pfam" id="PF03428">
    <property type="entry name" value="RP-C"/>
    <property type="match status" value="1"/>
</dbReference>
<feature type="domain" description="Plasmid replication protein C C-terminal" evidence="4">
    <location>
        <begin position="299"/>
        <end position="397"/>
    </location>
</feature>
<feature type="region of interest" description="Disordered" evidence="2">
    <location>
        <begin position="245"/>
        <end position="292"/>
    </location>
</feature>
<evidence type="ECO:0000313" key="5">
    <source>
        <dbReference type="EMBL" id="TLP55512.1"/>
    </source>
</evidence>
<feature type="compositionally biased region" description="Polar residues" evidence="2">
    <location>
        <begin position="245"/>
        <end position="256"/>
    </location>
</feature>
<evidence type="ECO:0000256" key="1">
    <source>
        <dbReference type="SAM" id="Coils"/>
    </source>
</evidence>
<dbReference type="InterPro" id="IPR036390">
    <property type="entry name" value="WH_DNA-bd_sf"/>
</dbReference>
<feature type="compositionally biased region" description="Polar residues" evidence="2">
    <location>
        <begin position="268"/>
        <end position="292"/>
    </location>
</feature>
<dbReference type="InterPro" id="IPR036388">
    <property type="entry name" value="WH-like_DNA-bd_sf"/>
</dbReference>
<evidence type="ECO:0000259" key="4">
    <source>
        <dbReference type="Pfam" id="PF11800"/>
    </source>
</evidence>
<dbReference type="NCBIfam" id="NF010396">
    <property type="entry name" value="PRK13824.1"/>
    <property type="match status" value="1"/>
</dbReference>
<name>A0ABY2UU29_9RHOB</name>
<accession>A0ABY2UU29</accession>
<organism evidence="5 6">
    <name type="scientific">Parasedimentitalea maritima</name>
    <dbReference type="NCBI Taxonomy" id="2578117"/>
    <lineage>
        <taxon>Bacteria</taxon>
        <taxon>Pseudomonadati</taxon>
        <taxon>Pseudomonadota</taxon>
        <taxon>Alphaproteobacteria</taxon>
        <taxon>Rhodobacterales</taxon>
        <taxon>Paracoccaceae</taxon>
        <taxon>Parasedimentitalea</taxon>
    </lineage>
</organism>
<dbReference type="Proteomes" id="UP000305041">
    <property type="component" value="Unassembled WGS sequence"/>
</dbReference>
<reference evidence="5 6" key="1">
    <citation type="submission" date="2019-05" db="EMBL/GenBank/DDBJ databases">
        <title>Draft genome sequence of Pelagicola sp. DSW4-44.</title>
        <authorList>
            <person name="Oh J."/>
        </authorList>
    </citation>
    <scope>NUCLEOTIDE SEQUENCE [LARGE SCALE GENOMIC DNA]</scope>
    <source>
        <strain evidence="5 6">DSW4-44</strain>
    </source>
</reference>
<dbReference type="NCBIfam" id="NF040974">
    <property type="entry name" value="RepABC_RepC"/>
    <property type="match status" value="1"/>
</dbReference>
<dbReference type="InterPro" id="IPR047611">
    <property type="entry name" value="RepABC_RepC"/>
</dbReference>
<keyword evidence="6" id="KW-1185">Reference proteome</keyword>
<proteinExistence type="predicted"/>
<dbReference type="RefSeq" id="WP_138165389.1">
    <property type="nucleotide sequence ID" value="NZ_VAUA01000015.1"/>
</dbReference>
<comment type="caution">
    <text evidence="5">The sequence shown here is derived from an EMBL/GenBank/DDBJ whole genome shotgun (WGS) entry which is preliminary data.</text>
</comment>
<feature type="coiled-coil region" evidence="1">
    <location>
        <begin position="147"/>
        <end position="184"/>
    </location>
</feature>
<dbReference type="Gene3D" id="1.10.10.10">
    <property type="entry name" value="Winged helix-like DNA-binding domain superfamily/Winged helix DNA-binding domain"/>
    <property type="match status" value="1"/>
</dbReference>
<feature type="domain" description="Plasmid replication protein C N-terminal" evidence="3">
    <location>
        <begin position="12"/>
        <end position="184"/>
    </location>
</feature>
<sequence>MEQLTTTPFGQRPMTIGLIKQATDALHSADIPHCDKWQLFRALCTARLHYGLSDRDLTVLNALLSFHKGANLSGNTNLVVFPSNNALSERAHGMAESTLRRHLAALVHAGVISRHDSPNGKRYASRNRDGQITRAFGLDLHPLLRQARQITEAAAVVQAEAAELKQLRENLSLMKRDASKLAEYGVEVGVQAPWDAVQQELSVITKFKRRKLDIYALDQLGDKLRALLYRIRKYLSMTENMSGSDIENGRHYQSSNKDSKESEPVIETTASANELSNTPTLSQKQNPLEAQETTHTSLPLGLVLKACPALIPYATEQIRHWHQLIGLMTTVRGFMGITQDAWDDAKRVMGAEAAAITVAAILQRIDDIRSPGGYLRFLTQKSAAGGFSPGPMIMALLSPIRQA</sequence>